<evidence type="ECO:0000256" key="9">
    <source>
        <dbReference type="ARBA" id="ARBA00022989"/>
    </source>
</evidence>
<dbReference type="InterPro" id="IPR050324">
    <property type="entry name" value="CDP-alcohol_PTase-I"/>
</dbReference>
<evidence type="ECO:0000256" key="14">
    <source>
        <dbReference type="ARBA" id="ARBA00048586"/>
    </source>
</evidence>
<evidence type="ECO:0000256" key="7">
    <source>
        <dbReference type="ARBA" id="ARBA00022679"/>
    </source>
</evidence>
<evidence type="ECO:0000256" key="2">
    <source>
        <dbReference type="ARBA" id="ARBA00005042"/>
    </source>
</evidence>
<keyword evidence="8 16" id="KW-0812">Transmembrane</keyword>
<dbReference type="InterPro" id="IPR043130">
    <property type="entry name" value="CDP-OH_PTrfase_TM_dom"/>
</dbReference>
<feature type="transmembrane region" description="Helical" evidence="16">
    <location>
        <begin position="7"/>
        <end position="25"/>
    </location>
</feature>
<dbReference type="GO" id="GO:0008444">
    <property type="term" value="F:CDP-diacylglycerol-glycerol-3-phosphate 3-phosphatidyltransferase activity"/>
    <property type="evidence" value="ECO:0007669"/>
    <property type="project" value="UniProtKB-EC"/>
</dbReference>
<accession>A0A2G9YHX1</accession>
<evidence type="ECO:0000256" key="10">
    <source>
        <dbReference type="ARBA" id="ARBA00023098"/>
    </source>
</evidence>
<evidence type="ECO:0000313" key="18">
    <source>
        <dbReference type="Proteomes" id="UP000231292"/>
    </source>
</evidence>
<dbReference type="Gene3D" id="1.20.120.1760">
    <property type="match status" value="1"/>
</dbReference>
<proteinExistence type="inferred from homology"/>
<evidence type="ECO:0000256" key="11">
    <source>
        <dbReference type="ARBA" id="ARBA00023136"/>
    </source>
</evidence>
<evidence type="ECO:0000256" key="12">
    <source>
        <dbReference type="ARBA" id="ARBA00023209"/>
    </source>
</evidence>
<evidence type="ECO:0000256" key="13">
    <source>
        <dbReference type="ARBA" id="ARBA00023264"/>
    </source>
</evidence>
<evidence type="ECO:0000256" key="15">
    <source>
        <dbReference type="RuleBase" id="RU003750"/>
    </source>
</evidence>
<dbReference type="AlphaFoldDB" id="A0A2G9YHX1"/>
<dbReference type="PIRSF" id="PIRSF000847">
    <property type="entry name" value="Phos_ph_gly_syn"/>
    <property type="match status" value="1"/>
</dbReference>
<keyword evidence="7 15" id="KW-0808">Transferase</keyword>
<keyword evidence="9 16" id="KW-1133">Transmembrane helix</keyword>
<dbReference type="EMBL" id="PCRK01000155">
    <property type="protein sequence ID" value="PIP18859.1"/>
    <property type="molecule type" value="Genomic_DNA"/>
</dbReference>
<reference evidence="17 18" key="1">
    <citation type="submission" date="2017-09" db="EMBL/GenBank/DDBJ databases">
        <title>Depth-based differentiation of microbial function through sediment-hosted aquifers and enrichment of novel symbionts in the deep terrestrial subsurface.</title>
        <authorList>
            <person name="Probst A.J."/>
            <person name="Ladd B."/>
            <person name="Jarett J.K."/>
            <person name="Geller-Mcgrath D.E."/>
            <person name="Sieber C.M."/>
            <person name="Emerson J.B."/>
            <person name="Anantharaman K."/>
            <person name="Thomas B.C."/>
            <person name="Malmstrom R."/>
            <person name="Stieglmeier M."/>
            <person name="Klingl A."/>
            <person name="Woyke T."/>
            <person name="Ryan C.M."/>
            <person name="Banfield J.F."/>
        </authorList>
    </citation>
    <scope>NUCLEOTIDE SEQUENCE [LARGE SCALE GENOMIC DNA]</scope>
    <source>
        <strain evidence="17">CG23_combo_of_CG06-09_8_20_14_all_41_10</strain>
    </source>
</reference>
<evidence type="ECO:0000313" key="17">
    <source>
        <dbReference type="EMBL" id="PIP18859.1"/>
    </source>
</evidence>
<comment type="pathway">
    <text evidence="2">Phospholipid metabolism; phosphatidylglycerol biosynthesis; phosphatidylglycerol from CDP-diacylglycerol: step 1/2.</text>
</comment>
<evidence type="ECO:0000256" key="5">
    <source>
        <dbReference type="ARBA" id="ARBA00014944"/>
    </source>
</evidence>
<dbReference type="GO" id="GO:0016020">
    <property type="term" value="C:membrane"/>
    <property type="evidence" value="ECO:0007669"/>
    <property type="project" value="UniProtKB-SubCell"/>
</dbReference>
<evidence type="ECO:0000256" key="6">
    <source>
        <dbReference type="ARBA" id="ARBA00022516"/>
    </source>
</evidence>
<evidence type="ECO:0000256" key="3">
    <source>
        <dbReference type="ARBA" id="ARBA00010441"/>
    </source>
</evidence>
<comment type="catalytic activity">
    <reaction evidence="14">
        <text>a CDP-1,2-diacyl-sn-glycerol + sn-glycerol 3-phosphate = a 1,2-diacyl-sn-glycero-3-phospho-(1'-sn-glycero-3'-phosphate) + CMP + H(+)</text>
        <dbReference type="Rhea" id="RHEA:12593"/>
        <dbReference type="ChEBI" id="CHEBI:15378"/>
        <dbReference type="ChEBI" id="CHEBI:57597"/>
        <dbReference type="ChEBI" id="CHEBI:58332"/>
        <dbReference type="ChEBI" id="CHEBI:60110"/>
        <dbReference type="ChEBI" id="CHEBI:60377"/>
        <dbReference type="EC" id="2.7.8.5"/>
    </reaction>
</comment>
<comment type="similarity">
    <text evidence="3 15">Belongs to the CDP-alcohol phosphatidyltransferase class-I family.</text>
</comment>
<dbReference type="PANTHER" id="PTHR14269:SF62">
    <property type="entry name" value="CDP-DIACYLGLYCEROL--GLYCEROL-3-PHOSPHATE 3-PHOSPHATIDYLTRANSFERASE 1, CHLOROPLASTIC"/>
    <property type="match status" value="1"/>
</dbReference>
<evidence type="ECO:0000256" key="1">
    <source>
        <dbReference type="ARBA" id="ARBA00004141"/>
    </source>
</evidence>
<dbReference type="PANTHER" id="PTHR14269">
    <property type="entry name" value="CDP-DIACYLGLYCEROL--GLYCEROL-3-PHOSPHATE 3-PHOSPHATIDYLTRANSFERASE-RELATED"/>
    <property type="match status" value="1"/>
</dbReference>
<protein>
    <recommendedName>
        <fullName evidence="5">CDP-diacylglycerol--glycerol-3-phosphate 3-phosphatidyltransferase</fullName>
        <ecNumber evidence="4">2.7.8.5</ecNumber>
    </recommendedName>
</protein>
<comment type="subcellular location">
    <subcellularLocation>
        <location evidence="1">Membrane</location>
        <topology evidence="1">Multi-pass membrane protein</topology>
    </subcellularLocation>
</comment>
<dbReference type="Proteomes" id="UP000231292">
    <property type="component" value="Unassembled WGS sequence"/>
</dbReference>
<evidence type="ECO:0000256" key="4">
    <source>
        <dbReference type="ARBA" id="ARBA00013170"/>
    </source>
</evidence>
<dbReference type="InterPro" id="IPR000462">
    <property type="entry name" value="CDP-OH_P_trans"/>
</dbReference>
<name>A0A2G9YHX1_9BACT</name>
<organism evidence="17 18">
    <name type="scientific">Candidatus Sherwoodlollariibacterium unditelluris</name>
    <dbReference type="NCBI Taxonomy" id="1974757"/>
    <lineage>
        <taxon>Bacteria</taxon>
        <taxon>Pseudomonadati</taxon>
        <taxon>Candidatus Omnitrophota</taxon>
        <taxon>Candidatus Sherwoodlollariibacterium</taxon>
    </lineage>
</organism>
<dbReference type="EC" id="2.7.8.5" evidence="4"/>
<keyword evidence="10" id="KW-0443">Lipid metabolism</keyword>
<dbReference type="InterPro" id="IPR004570">
    <property type="entry name" value="Phosphatidylglycerol_P_synth"/>
</dbReference>
<evidence type="ECO:0000256" key="16">
    <source>
        <dbReference type="SAM" id="Phobius"/>
    </source>
</evidence>
<feature type="transmembrane region" description="Helical" evidence="16">
    <location>
        <begin position="152"/>
        <end position="170"/>
    </location>
</feature>
<dbReference type="Pfam" id="PF01066">
    <property type="entry name" value="CDP-OH_P_transf"/>
    <property type="match status" value="1"/>
</dbReference>
<evidence type="ECO:0000256" key="8">
    <source>
        <dbReference type="ARBA" id="ARBA00022692"/>
    </source>
</evidence>
<feature type="transmembrane region" description="Helical" evidence="16">
    <location>
        <begin position="129"/>
        <end position="146"/>
    </location>
</feature>
<feature type="transmembrane region" description="Helical" evidence="16">
    <location>
        <begin position="95"/>
        <end position="117"/>
    </location>
</feature>
<feature type="transmembrane region" description="Helical" evidence="16">
    <location>
        <begin position="31"/>
        <end position="49"/>
    </location>
</feature>
<dbReference type="GO" id="GO:0046474">
    <property type="term" value="P:glycerophospholipid biosynthetic process"/>
    <property type="evidence" value="ECO:0007669"/>
    <property type="project" value="TreeGrafter"/>
</dbReference>
<dbReference type="PROSITE" id="PS00379">
    <property type="entry name" value="CDP_ALCOHOL_P_TRANSF"/>
    <property type="match status" value="1"/>
</dbReference>
<comment type="caution">
    <text evidence="17">The sequence shown here is derived from an EMBL/GenBank/DDBJ whole genome shotgun (WGS) entry which is preliminary data.</text>
</comment>
<dbReference type="InterPro" id="IPR048254">
    <property type="entry name" value="CDP_ALCOHOL_P_TRANSF_CS"/>
</dbReference>
<feature type="transmembrane region" description="Helical" evidence="16">
    <location>
        <begin position="70"/>
        <end position="89"/>
    </location>
</feature>
<sequence>MNIANKISTFRILSVPFFIASMAYYSQERNFLRFWALSIFILAAVSDAADGYMARKSKQQSKAGLVLDPLGDKLLLMSAFICLTINNALTFKFPLWVTLVVISRDVLIILGTIVIYIVKQNINIVSIKWGKFSTAFQMLAVIAVLLQLKYAFIFWWPAVIFTVLSGVIYINRGFKVLYALDNSRNNY</sequence>
<gene>
    <name evidence="17" type="ORF">COX41_05930</name>
</gene>
<keyword evidence="12" id="KW-0594">Phospholipid biosynthesis</keyword>
<keyword evidence="11 16" id="KW-0472">Membrane</keyword>
<keyword evidence="13" id="KW-1208">Phospholipid metabolism</keyword>
<keyword evidence="6" id="KW-0444">Lipid biosynthesis</keyword>